<sequence length="171" mass="19541">MTQIESKEVIDVVDYITDHWKKFDNHLDTSGTEIIGRIIRIGSIISQLVDENLANYKLSIGEFDVLAALLREPNQTLTPKQIQDLVLISSGGLTNRINKLEKKGLVQRILNPEDRRSWLINLLPKGETLIKKVVPSHLSIETKAIKNLSFQEYQQLRDLLITLSKDLEKNQ</sequence>
<gene>
    <name evidence="2" type="ORF">HMPREF1177_01079</name>
</gene>
<accession>V7IF24</accession>
<keyword evidence="3" id="KW-1185">Reference proteome</keyword>
<dbReference type="SUPFAM" id="SSF46785">
    <property type="entry name" value="Winged helix' DNA-binding domain"/>
    <property type="match status" value="1"/>
</dbReference>
<organism evidence="2 3">
    <name type="scientific">Eikenella corrodens CC92I</name>
    <dbReference type="NCBI Taxonomy" id="1073362"/>
    <lineage>
        <taxon>Bacteria</taxon>
        <taxon>Pseudomonadati</taxon>
        <taxon>Pseudomonadota</taxon>
        <taxon>Betaproteobacteria</taxon>
        <taxon>Neisseriales</taxon>
        <taxon>Neisseriaceae</taxon>
        <taxon>Eikenella</taxon>
    </lineage>
</organism>
<evidence type="ECO:0000313" key="2">
    <source>
        <dbReference type="EMBL" id="ETA83881.1"/>
    </source>
</evidence>
<dbReference type="GO" id="GO:0006950">
    <property type="term" value="P:response to stress"/>
    <property type="evidence" value="ECO:0007669"/>
    <property type="project" value="TreeGrafter"/>
</dbReference>
<dbReference type="InterPro" id="IPR000835">
    <property type="entry name" value="HTH_MarR-typ"/>
</dbReference>
<proteinExistence type="predicted"/>
<evidence type="ECO:0000259" key="1">
    <source>
        <dbReference type="PROSITE" id="PS50995"/>
    </source>
</evidence>
<dbReference type="RefSeq" id="WP_023887136.1">
    <property type="nucleotide sequence ID" value="NZ_KI635562.1"/>
</dbReference>
<dbReference type="EMBL" id="AZGQ01000004">
    <property type="protein sequence ID" value="ETA83881.1"/>
    <property type="molecule type" value="Genomic_DNA"/>
</dbReference>
<dbReference type="PANTHER" id="PTHR33164:SF104">
    <property type="entry name" value="TRANSCRIPTIONAL REGULATORY PROTEIN"/>
    <property type="match status" value="1"/>
</dbReference>
<dbReference type="PROSITE" id="PS50995">
    <property type="entry name" value="HTH_MARR_2"/>
    <property type="match status" value="1"/>
</dbReference>
<name>V7IF24_EIKCO</name>
<dbReference type="HOGENOM" id="CLU_083287_27_5_4"/>
<reference evidence="2 3" key="1">
    <citation type="submission" date="2013-11" db="EMBL/GenBank/DDBJ databases">
        <title>The Genome Sequence of Eikenella corrodens CC92I.</title>
        <authorList>
            <consortium name="The Broad Institute Genomics Platform"/>
            <person name="Earl A."/>
            <person name="Allen-Vercoe E."/>
            <person name="Daigneault M."/>
            <person name="Young S.K."/>
            <person name="Zeng Q."/>
            <person name="Gargeya S."/>
            <person name="Fitzgerald M."/>
            <person name="Abouelleil A."/>
            <person name="Alvarado L."/>
            <person name="Chapman S.B."/>
            <person name="Gainer-Dewar J."/>
            <person name="Goldberg J."/>
            <person name="Griggs A."/>
            <person name="Gujja S."/>
            <person name="Hansen M."/>
            <person name="Howarth C."/>
            <person name="Imamovic A."/>
            <person name="Ireland A."/>
            <person name="Larimer J."/>
            <person name="McCowan C."/>
            <person name="Murphy C."/>
            <person name="Pearson M."/>
            <person name="Poon T.W."/>
            <person name="Priest M."/>
            <person name="Roberts A."/>
            <person name="Saif S."/>
            <person name="Shea T."/>
            <person name="Sykes S."/>
            <person name="Wortman J."/>
            <person name="Nusbaum C."/>
            <person name="Birren B."/>
        </authorList>
    </citation>
    <scope>NUCLEOTIDE SEQUENCE [LARGE SCALE GENOMIC DNA]</scope>
    <source>
        <strain evidence="2 3">CC92I</strain>
    </source>
</reference>
<comment type="caution">
    <text evidence="2">The sequence shown here is derived from an EMBL/GenBank/DDBJ whole genome shotgun (WGS) entry which is preliminary data.</text>
</comment>
<dbReference type="PANTHER" id="PTHR33164">
    <property type="entry name" value="TRANSCRIPTIONAL REGULATOR, MARR FAMILY"/>
    <property type="match status" value="1"/>
</dbReference>
<dbReference type="Gene3D" id="1.10.10.10">
    <property type="entry name" value="Winged helix-like DNA-binding domain superfamily/Winged helix DNA-binding domain"/>
    <property type="match status" value="1"/>
</dbReference>
<dbReference type="Pfam" id="PF12802">
    <property type="entry name" value="MarR_2"/>
    <property type="match status" value="1"/>
</dbReference>
<evidence type="ECO:0000313" key="3">
    <source>
        <dbReference type="Proteomes" id="UP000018554"/>
    </source>
</evidence>
<protein>
    <recommendedName>
        <fullName evidence="1">HTH marR-type domain-containing protein</fullName>
    </recommendedName>
</protein>
<dbReference type="GO" id="GO:0003700">
    <property type="term" value="F:DNA-binding transcription factor activity"/>
    <property type="evidence" value="ECO:0007669"/>
    <property type="project" value="InterPro"/>
</dbReference>
<dbReference type="InterPro" id="IPR039422">
    <property type="entry name" value="MarR/SlyA-like"/>
</dbReference>
<dbReference type="InterPro" id="IPR036388">
    <property type="entry name" value="WH-like_DNA-bd_sf"/>
</dbReference>
<dbReference type="SMART" id="SM00347">
    <property type="entry name" value="HTH_MARR"/>
    <property type="match status" value="1"/>
</dbReference>
<dbReference type="PRINTS" id="PR00598">
    <property type="entry name" value="HTHMARR"/>
</dbReference>
<dbReference type="AlphaFoldDB" id="V7IF24"/>
<dbReference type="InterPro" id="IPR036390">
    <property type="entry name" value="WH_DNA-bd_sf"/>
</dbReference>
<feature type="domain" description="HTH marR-type" evidence="1">
    <location>
        <begin position="31"/>
        <end position="165"/>
    </location>
</feature>
<dbReference type="Proteomes" id="UP000018554">
    <property type="component" value="Unassembled WGS sequence"/>
</dbReference>